<dbReference type="RefSeq" id="XP_022469394.1">
    <property type="nucleotide sequence ID" value="XM_022624080.1"/>
</dbReference>
<name>A0A1G4AST6_9PEZI</name>
<accession>A0A1G4AST6</accession>
<organism evidence="1 2">
    <name type="scientific">Colletotrichum orchidophilum</name>
    <dbReference type="NCBI Taxonomy" id="1209926"/>
    <lineage>
        <taxon>Eukaryota</taxon>
        <taxon>Fungi</taxon>
        <taxon>Dikarya</taxon>
        <taxon>Ascomycota</taxon>
        <taxon>Pezizomycotina</taxon>
        <taxon>Sordariomycetes</taxon>
        <taxon>Hypocreomycetidae</taxon>
        <taxon>Glomerellales</taxon>
        <taxon>Glomerellaceae</taxon>
        <taxon>Colletotrichum</taxon>
    </lineage>
</organism>
<comment type="caution">
    <text evidence="1">The sequence shown here is derived from an EMBL/GenBank/DDBJ whole genome shotgun (WGS) entry which is preliminary data.</text>
</comment>
<dbReference type="AlphaFoldDB" id="A0A1G4AST6"/>
<evidence type="ECO:0000313" key="2">
    <source>
        <dbReference type="Proteomes" id="UP000176998"/>
    </source>
</evidence>
<sequence length="74" mass="8508">MLPLLLLLHDAHTMRSYSFTFKWPQSPHLMFLYCYPAPDTPFLTSCVQHRQLGLEPSAVVCRQGGLTWAWTVSN</sequence>
<reference evidence="1 2" key="1">
    <citation type="submission" date="2016-09" db="EMBL/GenBank/DDBJ databases">
        <authorList>
            <person name="Capua I."/>
            <person name="De Benedictis P."/>
            <person name="Joannis T."/>
            <person name="Lombin L.H."/>
            <person name="Cattoli G."/>
        </authorList>
    </citation>
    <scope>NUCLEOTIDE SEQUENCE [LARGE SCALE GENOMIC DNA]</scope>
    <source>
        <strain evidence="1 2">IMI 309357</strain>
    </source>
</reference>
<keyword evidence="2" id="KW-1185">Reference proteome</keyword>
<gene>
    <name evidence="1" type="ORF">CORC01_12460</name>
</gene>
<dbReference type="EMBL" id="MJBS01000154">
    <property type="protein sequence ID" value="OHE92224.1"/>
    <property type="molecule type" value="Genomic_DNA"/>
</dbReference>
<evidence type="ECO:0000313" key="1">
    <source>
        <dbReference type="EMBL" id="OHE92224.1"/>
    </source>
</evidence>
<dbReference type="OrthoDB" id="10497498at2759"/>
<protein>
    <submittedName>
        <fullName evidence="1">Uncharacterized protein</fullName>
    </submittedName>
</protein>
<dbReference type="Proteomes" id="UP000176998">
    <property type="component" value="Unassembled WGS sequence"/>
</dbReference>
<dbReference type="GeneID" id="34565590"/>
<proteinExistence type="predicted"/>